<name>A0A9J6EU11_RHIMP</name>
<dbReference type="EMBL" id="JABSTU010000002">
    <property type="protein sequence ID" value="KAH8037971.1"/>
    <property type="molecule type" value="Genomic_DNA"/>
</dbReference>
<dbReference type="VEuPathDB" id="VectorBase:LOC119179259"/>
<dbReference type="Gene3D" id="3.40.50.720">
    <property type="entry name" value="NAD(P)-binding Rossmann-like Domain"/>
    <property type="match status" value="1"/>
</dbReference>
<reference evidence="1" key="2">
    <citation type="submission" date="2021-09" db="EMBL/GenBank/DDBJ databases">
        <authorList>
            <person name="Jia N."/>
            <person name="Wang J."/>
            <person name="Shi W."/>
            <person name="Du L."/>
            <person name="Sun Y."/>
            <person name="Zhan W."/>
            <person name="Jiang J."/>
            <person name="Wang Q."/>
            <person name="Zhang B."/>
            <person name="Ji P."/>
            <person name="Sakyi L.B."/>
            <person name="Cui X."/>
            <person name="Yuan T."/>
            <person name="Jiang B."/>
            <person name="Yang W."/>
            <person name="Lam T.T.-Y."/>
            <person name="Chang Q."/>
            <person name="Ding S."/>
            <person name="Wang X."/>
            <person name="Zhu J."/>
            <person name="Ruan X."/>
            <person name="Zhao L."/>
            <person name="Wei J."/>
            <person name="Que T."/>
            <person name="Du C."/>
            <person name="Cheng J."/>
            <person name="Dai P."/>
            <person name="Han X."/>
            <person name="Huang E."/>
            <person name="Gao Y."/>
            <person name="Liu J."/>
            <person name="Shao H."/>
            <person name="Ye R."/>
            <person name="Li L."/>
            <person name="Wei W."/>
            <person name="Wang X."/>
            <person name="Wang C."/>
            <person name="Huo Q."/>
            <person name="Li W."/>
            <person name="Guo W."/>
            <person name="Chen H."/>
            <person name="Chen S."/>
            <person name="Zhou L."/>
            <person name="Zhou L."/>
            <person name="Ni X."/>
            <person name="Tian J."/>
            <person name="Zhou Y."/>
            <person name="Sheng Y."/>
            <person name="Liu T."/>
            <person name="Pan Y."/>
            <person name="Xia L."/>
            <person name="Li J."/>
            <person name="Zhao F."/>
            <person name="Cao W."/>
        </authorList>
    </citation>
    <scope>NUCLEOTIDE SEQUENCE</scope>
    <source>
        <strain evidence="1">Rmic-2018</strain>
        <tissue evidence="1">Larvae</tissue>
    </source>
</reference>
<organism evidence="1 2">
    <name type="scientific">Rhipicephalus microplus</name>
    <name type="common">Cattle tick</name>
    <name type="synonym">Boophilus microplus</name>
    <dbReference type="NCBI Taxonomy" id="6941"/>
    <lineage>
        <taxon>Eukaryota</taxon>
        <taxon>Metazoa</taxon>
        <taxon>Ecdysozoa</taxon>
        <taxon>Arthropoda</taxon>
        <taxon>Chelicerata</taxon>
        <taxon>Arachnida</taxon>
        <taxon>Acari</taxon>
        <taxon>Parasitiformes</taxon>
        <taxon>Ixodida</taxon>
        <taxon>Ixodoidea</taxon>
        <taxon>Ixodidae</taxon>
        <taxon>Rhipicephalinae</taxon>
        <taxon>Rhipicephalus</taxon>
        <taxon>Boophilus</taxon>
    </lineage>
</organism>
<evidence type="ECO:0000313" key="2">
    <source>
        <dbReference type="Proteomes" id="UP000821866"/>
    </source>
</evidence>
<proteinExistence type="predicted"/>
<evidence type="ECO:0000313" key="1">
    <source>
        <dbReference type="EMBL" id="KAH8037971.1"/>
    </source>
</evidence>
<dbReference type="Proteomes" id="UP000821866">
    <property type="component" value="Chromosome 10"/>
</dbReference>
<sequence length="100" mass="10890">MHSLGLAIQWGPIGGNSLNASQRAEAVFVGAQPQRIKSLLEVMERFLNQSHPVVSSFVKAEADTSSENKPENNHLVDSVTRILGEILASLLDLNAHMKTK</sequence>
<gene>
    <name evidence="1" type="ORF">HPB51_020252</name>
</gene>
<protein>
    <submittedName>
        <fullName evidence="1">Uncharacterized protein</fullName>
    </submittedName>
</protein>
<reference evidence="1" key="1">
    <citation type="journal article" date="2020" name="Cell">
        <title>Large-Scale Comparative Analyses of Tick Genomes Elucidate Their Genetic Diversity and Vector Capacities.</title>
        <authorList>
            <consortium name="Tick Genome and Microbiome Consortium (TIGMIC)"/>
            <person name="Jia N."/>
            <person name="Wang J."/>
            <person name="Shi W."/>
            <person name="Du L."/>
            <person name="Sun Y."/>
            <person name="Zhan W."/>
            <person name="Jiang J.F."/>
            <person name="Wang Q."/>
            <person name="Zhang B."/>
            <person name="Ji P."/>
            <person name="Bell-Sakyi L."/>
            <person name="Cui X.M."/>
            <person name="Yuan T.T."/>
            <person name="Jiang B.G."/>
            <person name="Yang W.F."/>
            <person name="Lam T.T."/>
            <person name="Chang Q.C."/>
            <person name="Ding S.J."/>
            <person name="Wang X.J."/>
            <person name="Zhu J.G."/>
            <person name="Ruan X.D."/>
            <person name="Zhao L."/>
            <person name="Wei J.T."/>
            <person name="Ye R.Z."/>
            <person name="Que T.C."/>
            <person name="Du C.H."/>
            <person name="Zhou Y.H."/>
            <person name="Cheng J.X."/>
            <person name="Dai P.F."/>
            <person name="Guo W.B."/>
            <person name="Han X.H."/>
            <person name="Huang E.J."/>
            <person name="Li L.F."/>
            <person name="Wei W."/>
            <person name="Gao Y.C."/>
            <person name="Liu J.Z."/>
            <person name="Shao H.Z."/>
            <person name="Wang X."/>
            <person name="Wang C.C."/>
            <person name="Yang T.C."/>
            <person name="Huo Q.B."/>
            <person name="Li W."/>
            <person name="Chen H.Y."/>
            <person name="Chen S.E."/>
            <person name="Zhou L.G."/>
            <person name="Ni X.B."/>
            <person name="Tian J.H."/>
            <person name="Sheng Y."/>
            <person name="Liu T."/>
            <person name="Pan Y.S."/>
            <person name="Xia L.Y."/>
            <person name="Li J."/>
            <person name="Zhao F."/>
            <person name="Cao W.C."/>
        </authorList>
    </citation>
    <scope>NUCLEOTIDE SEQUENCE</scope>
    <source>
        <strain evidence="1">Rmic-2018</strain>
    </source>
</reference>
<accession>A0A9J6EU11</accession>
<keyword evidence="2" id="KW-1185">Reference proteome</keyword>
<dbReference type="AlphaFoldDB" id="A0A9J6EU11"/>
<comment type="caution">
    <text evidence="1">The sequence shown here is derived from an EMBL/GenBank/DDBJ whole genome shotgun (WGS) entry which is preliminary data.</text>
</comment>